<feature type="region of interest" description="Disordered" evidence="1">
    <location>
        <begin position="1"/>
        <end position="105"/>
    </location>
</feature>
<dbReference type="EMBL" id="JACGWJ010000012">
    <property type="protein sequence ID" value="KAL0384034.1"/>
    <property type="molecule type" value="Genomic_DNA"/>
</dbReference>
<proteinExistence type="predicted"/>
<accession>A0AAW2RW12</accession>
<evidence type="ECO:0000313" key="2">
    <source>
        <dbReference type="EMBL" id="KAL0384034.1"/>
    </source>
</evidence>
<evidence type="ECO:0000256" key="1">
    <source>
        <dbReference type="SAM" id="MobiDB-lite"/>
    </source>
</evidence>
<sequence length="191" mass="19359">MQANPNMGWGNPAPGNTNMNWGPAMQAPPPGNTTPGWVAPAGNTGATSKECCPGTNPGWAATQGWVAPPAQGPVPGTSWGPPSGNAGPAPPAVPGPAQGNTNQGGLLHHLQTRVPGVANKTMLVDSFQAKGVPRVEILVSVVAGLGTGSHLLVGVEVEVEVPDTLVSGTWSVHTMRMVDVKRGHAVIICIV</sequence>
<organism evidence="2">
    <name type="scientific">Sesamum radiatum</name>
    <name type="common">Black benniseed</name>
    <dbReference type="NCBI Taxonomy" id="300843"/>
    <lineage>
        <taxon>Eukaryota</taxon>
        <taxon>Viridiplantae</taxon>
        <taxon>Streptophyta</taxon>
        <taxon>Embryophyta</taxon>
        <taxon>Tracheophyta</taxon>
        <taxon>Spermatophyta</taxon>
        <taxon>Magnoliopsida</taxon>
        <taxon>eudicotyledons</taxon>
        <taxon>Gunneridae</taxon>
        <taxon>Pentapetalae</taxon>
        <taxon>asterids</taxon>
        <taxon>lamiids</taxon>
        <taxon>Lamiales</taxon>
        <taxon>Pedaliaceae</taxon>
        <taxon>Sesamum</taxon>
    </lineage>
</organism>
<reference evidence="2" key="1">
    <citation type="submission" date="2020-06" db="EMBL/GenBank/DDBJ databases">
        <authorList>
            <person name="Li T."/>
            <person name="Hu X."/>
            <person name="Zhang T."/>
            <person name="Song X."/>
            <person name="Zhang H."/>
            <person name="Dai N."/>
            <person name="Sheng W."/>
            <person name="Hou X."/>
            <person name="Wei L."/>
        </authorList>
    </citation>
    <scope>NUCLEOTIDE SEQUENCE</scope>
    <source>
        <strain evidence="2">G02</strain>
        <tissue evidence="2">Leaf</tissue>
    </source>
</reference>
<comment type="caution">
    <text evidence="2">The sequence shown here is derived from an EMBL/GenBank/DDBJ whole genome shotgun (WGS) entry which is preliminary data.</text>
</comment>
<name>A0AAW2RW12_SESRA</name>
<gene>
    <name evidence="2" type="ORF">Sradi_2797700</name>
</gene>
<reference evidence="2" key="2">
    <citation type="journal article" date="2024" name="Plant">
        <title>Genomic evolution and insights into agronomic trait innovations of Sesamum species.</title>
        <authorList>
            <person name="Miao H."/>
            <person name="Wang L."/>
            <person name="Qu L."/>
            <person name="Liu H."/>
            <person name="Sun Y."/>
            <person name="Le M."/>
            <person name="Wang Q."/>
            <person name="Wei S."/>
            <person name="Zheng Y."/>
            <person name="Lin W."/>
            <person name="Duan Y."/>
            <person name="Cao H."/>
            <person name="Xiong S."/>
            <person name="Wang X."/>
            <person name="Wei L."/>
            <person name="Li C."/>
            <person name="Ma Q."/>
            <person name="Ju M."/>
            <person name="Zhao R."/>
            <person name="Li G."/>
            <person name="Mu C."/>
            <person name="Tian Q."/>
            <person name="Mei H."/>
            <person name="Zhang T."/>
            <person name="Gao T."/>
            <person name="Zhang H."/>
        </authorList>
    </citation>
    <scope>NUCLEOTIDE SEQUENCE</scope>
    <source>
        <strain evidence="2">G02</strain>
    </source>
</reference>
<protein>
    <submittedName>
        <fullName evidence="2">Uncharacterized protein</fullName>
    </submittedName>
</protein>
<dbReference type="AlphaFoldDB" id="A0AAW2RW12"/>